<dbReference type="PRINTS" id="PR01415">
    <property type="entry name" value="ANKYRIN"/>
</dbReference>
<keyword evidence="10 16" id="KW-1133">Transmembrane helix</keyword>
<dbReference type="PROSITE" id="PS50297">
    <property type="entry name" value="ANK_REP_REGION"/>
    <property type="match status" value="3"/>
</dbReference>
<keyword evidence="7 16" id="KW-0631">Potassium channel</keyword>
<dbReference type="PROSITE" id="PS50088">
    <property type="entry name" value="ANK_REPEAT"/>
    <property type="match status" value="3"/>
</dbReference>
<comment type="caution">
    <text evidence="18">The sequence shown here is derived from an EMBL/GenBank/DDBJ whole genome shotgun (WGS) entry which is preliminary data.</text>
</comment>
<dbReference type="Gene3D" id="1.25.40.20">
    <property type="entry name" value="Ankyrin repeat-containing domain"/>
    <property type="match status" value="2"/>
</dbReference>
<dbReference type="Gene3D" id="1.10.287.70">
    <property type="match status" value="1"/>
</dbReference>
<feature type="transmembrane region" description="Helical" evidence="16">
    <location>
        <begin position="103"/>
        <end position="120"/>
    </location>
</feature>
<keyword evidence="13 16" id="KW-0472">Membrane</keyword>
<feature type="transmembrane region" description="Helical" evidence="16">
    <location>
        <begin position="197"/>
        <end position="223"/>
    </location>
</feature>
<comment type="function">
    <text evidence="16">Potassium channel.</text>
</comment>
<dbReference type="Pfam" id="PF00520">
    <property type="entry name" value="Ion_trans"/>
    <property type="match status" value="1"/>
</dbReference>
<evidence type="ECO:0000256" key="16">
    <source>
        <dbReference type="RuleBase" id="RU369015"/>
    </source>
</evidence>
<keyword evidence="14 16" id="KW-0407">Ion channel</keyword>
<dbReference type="InterPro" id="IPR036770">
    <property type="entry name" value="Ankyrin_rpt-contain_sf"/>
</dbReference>
<gene>
    <name evidence="18" type="ORF">HUJ06_013137</name>
</gene>
<proteinExistence type="inferred from homology"/>
<feature type="transmembrane region" description="Helical" evidence="16">
    <location>
        <begin position="255"/>
        <end position="274"/>
    </location>
</feature>
<dbReference type="CDD" id="cd00038">
    <property type="entry name" value="CAP_ED"/>
    <property type="match status" value="1"/>
</dbReference>
<feature type="repeat" description="ANK" evidence="15">
    <location>
        <begin position="724"/>
        <end position="756"/>
    </location>
</feature>
<feature type="domain" description="Cyclic nucleotide-binding" evidence="17">
    <location>
        <begin position="386"/>
        <end position="506"/>
    </location>
</feature>
<keyword evidence="11 15" id="KW-0040">ANK repeat</keyword>
<organism evidence="18 19">
    <name type="scientific">Nelumbo nucifera</name>
    <name type="common">Sacred lotus</name>
    <dbReference type="NCBI Taxonomy" id="4432"/>
    <lineage>
        <taxon>Eukaryota</taxon>
        <taxon>Viridiplantae</taxon>
        <taxon>Streptophyta</taxon>
        <taxon>Embryophyta</taxon>
        <taxon>Tracheophyta</taxon>
        <taxon>Spermatophyta</taxon>
        <taxon>Magnoliopsida</taxon>
        <taxon>Proteales</taxon>
        <taxon>Nelumbonaceae</taxon>
        <taxon>Nelumbo</taxon>
    </lineage>
</organism>
<dbReference type="PANTHER" id="PTHR45743:SF4">
    <property type="entry name" value="POTASSIUM CHANNEL KOR2"/>
    <property type="match status" value="1"/>
</dbReference>
<reference evidence="18 19" key="1">
    <citation type="journal article" date="2020" name="Mol. Biol. Evol.">
        <title>Distinct Expression and Methylation Patterns for Genes with Different Fates following a Single Whole-Genome Duplication in Flowering Plants.</title>
        <authorList>
            <person name="Shi T."/>
            <person name="Rahmani R.S."/>
            <person name="Gugger P.F."/>
            <person name="Wang M."/>
            <person name="Li H."/>
            <person name="Zhang Y."/>
            <person name="Li Z."/>
            <person name="Wang Q."/>
            <person name="Van de Peer Y."/>
            <person name="Marchal K."/>
            <person name="Chen J."/>
        </authorList>
    </citation>
    <scope>NUCLEOTIDE SEQUENCE [LARGE SCALE GENOMIC DNA]</scope>
    <source>
        <tissue evidence="18">Leaf</tissue>
    </source>
</reference>
<dbReference type="PROSITE" id="PS50042">
    <property type="entry name" value="CNMP_BINDING_3"/>
    <property type="match status" value="1"/>
</dbReference>
<dbReference type="Pfam" id="PF12796">
    <property type="entry name" value="Ank_2"/>
    <property type="match status" value="2"/>
</dbReference>
<evidence type="ECO:0000313" key="19">
    <source>
        <dbReference type="Proteomes" id="UP000607653"/>
    </source>
</evidence>
<evidence type="ECO:0000256" key="3">
    <source>
        <dbReference type="ARBA" id="ARBA00022448"/>
    </source>
</evidence>
<dbReference type="FunFam" id="1.10.287.70:FF:000139">
    <property type="entry name" value="Potassium channel SKOR"/>
    <property type="match status" value="1"/>
</dbReference>
<evidence type="ECO:0000256" key="15">
    <source>
        <dbReference type="PROSITE-ProRule" id="PRU00023"/>
    </source>
</evidence>
<comment type="subcellular location">
    <subcellularLocation>
        <location evidence="1 16">Membrane</location>
        <topology evidence="1 16">Multi-pass membrane protein</topology>
    </subcellularLocation>
</comment>
<evidence type="ECO:0000256" key="14">
    <source>
        <dbReference type="ARBA" id="ARBA00023303"/>
    </source>
</evidence>
<dbReference type="AlphaFoldDB" id="A0A822Z5V0"/>
<dbReference type="InterPro" id="IPR005821">
    <property type="entry name" value="Ion_trans_dom"/>
</dbReference>
<dbReference type="PRINTS" id="PR01463">
    <property type="entry name" value="EAGCHANLFMLY"/>
</dbReference>
<comment type="domain">
    <text evidence="16">The segment S4 is probably the voltage-sensor and is characterized by a series of positively charged amino acids. The pore-forming region H5 is enclosed by the transmembrane segments S5 and S6 in the Shaker-type (1P/6TM) and contains the GYGD signature motif which seems to be involved in potassium selectivity.</text>
</comment>
<dbReference type="SUPFAM" id="SSF48403">
    <property type="entry name" value="Ankyrin repeat"/>
    <property type="match status" value="1"/>
</dbReference>
<dbReference type="Gene3D" id="1.10.287.630">
    <property type="entry name" value="Helix hairpin bin"/>
    <property type="match status" value="1"/>
</dbReference>
<dbReference type="InterPro" id="IPR018490">
    <property type="entry name" value="cNMP-bd_dom_sf"/>
</dbReference>
<protein>
    <recommendedName>
        <fullName evidence="16">Potassium channel</fullName>
    </recommendedName>
</protein>
<feature type="repeat" description="ANK" evidence="15">
    <location>
        <begin position="660"/>
        <end position="692"/>
    </location>
</feature>
<evidence type="ECO:0000256" key="7">
    <source>
        <dbReference type="ARBA" id="ARBA00022826"/>
    </source>
</evidence>
<evidence type="ECO:0000313" key="18">
    <source>
        <dbReference type="EMBL" id="DAD38815.1"/>
    </source>
</evidence>
<comment type="subunit">
    <text evidence="16">The potassium channel is composed of a homo- or heterotetrameric complex of pore-forming subunits.</text>
</comment>
<dbReference type="EMBL" id="DUZY01000005">
    <property type="protein sequence ID" value="DAD38815.1"/>
    <property type="molecule type" value="Genomic_DNA"/>
</dbReference>
<feature type="transmembrane region" description="Helical" evidence="16">
    <location>
        <begin position="286"/>
        <end position="304"/>
    </location>
</feature>
<feature type="transmembrane region" description="Helical" evidence="16">
    <location>
        <begin position="68"/>
        <end position="91"/>
    </location>
</feature>
<dbReference type="SUPFAM" id="SSF81324">
    <property type="entry name" value="Voltage-gated potassium channels"/>
    <property type="match status" value="1"/>
</dbReference>
<dbReference type="SUPFAM" id="SSF51206">
    <property type="entry name" value="cAMP-binding domain-like"/>
    <property type="match status" value="1"/>
</dbReference>
<evidence type="ECO:0000256" key="8">
    <source>
        <dbReference type="ARBA" id="ARBA00022882"/>
    </source>
</evidence>
<keyword evidence="12 16" id="KW-0406">Ion transport</keyword>
<evidence type="ECO:0000256" key="10">
    <source>
        <dbReference type="ARBA" id="ARBA00022989"/>
    </source>
</evidence>
<evidence type="ECO:0000256" key="13">
    <source>
        <dbReference type="ARBA" id="ARBA00023136"/>
    </source>
</evidence>
<evidence type="ECO:0000256" key="1">
    <source>
        <dbReference type="ARBA" id="ARBA00004141"/>
    </source>
</evidence>
<dbReference type="GO" id="GO:0005249">
    <property type="term" value="F:voltage-gated potassium channel activity"/>
    <property type="evidence" value="ECO:0007669"/>
    <property type="project" value="UniProtKB-UniRule"/>
</dbReference>
<dbReference type="Proteomes" id="UP000607653">
    <property type="component" value="Unassembled WGS sequence"/>
</dbReference>
<dbReference type="InterPro" id="IPR002110">
    <property type="entry name" value="Ankyrin_rpt"/>
</dbReference>
<evidence type="ECO:0000256" key="9">
    <source>
        <dbReference type="ARBA" id="ARBA00022958"/>
    </source>
</evidence>
<keyword evidence="3 16" id="KW-0813">Transport</keyword>
<dbReference type="Gene3D" id="2.60.120.10">
    <property type="entry name" value="Jelly Rolls"/>
    <property type="match status" value="1"/>
</dbReference>
<dbReference type="GO" id="GO:0034702">
    <property type="term" value="C:monoatomic ion channel complex"/>
    <property type="evidence" value="ECO:0007669"/>
    <property type="project" value="UniProtKB-KW"/>
</dbReference>
<dbReference type="InterPro" id="IPR000595">
    <property type="entry name" value="cNMP-bd_dom"/>
</dbReference>
<dbReference type="InterPro" id="IPR003938">
    <property type="entry name" value="K_chnl_volt-dep_EAG/ELK/ERG"/>
</dbReference>
<keyword evidence="6" id="KW-0677">Repeat</keyword>
<evidence type="ECO:0000256" key="5">
    <source>
        <dbReference type="ARBA" id="ARBA00022692"/>
    </source>
</evidence>
<keyword evidence="8 16" id="KW-0851">Voltage-gated channel</keyword>
<dbReference type="InterPro" id="IPR045319">
    <property type="entry name" value="KAT/AKT"/>
</dbReference>
<keyword evidence="19" id="KW-1185">Reference proteome</keyword>
<keyword evidence="9 16" id="KW-0630">Potassium</keyword>
<evidence type="ECO:0000256" key="2">
    <source>
        <dbReference type="ARBA" id="ARBA00007929"/>
    </source>
</evidence>
<evidence type="ECO:0000256" key="6">
    <source>
        <dbReference type="ARBA" id="ARBA00022737"/>
    </source>
</evidence>
<accession>A0A822Z5V0</accession>
<dbReference type="InterPro" id="IPR014710">
    <property type="entry name" value="RmlC-like_jellyroll"/>
</dbReference>
<name>A0A822Z5V0_NELNU</name>
<evidence type="ECO:0000256" key="12">
    <source>
        <dbReference type="ARBA" id="ARBA00023065"/>
    </source>
</evidence>
<feature type="repeat" description="ANK" evidence="15">
    <location>
        <begin position="627"/>
        <end position="659"/>
    </location>
</feature>
<comment type="similarity">
    <text evidence="2 16">Belongs to the potassium channel family. Plant (TC 1.A.1.4) subfamily.</text>
</comment>
<dbReference type="FunFam" id="2.60.120.10:FF:000074">
    <property type="entry name" value="Potassium channel KAT2"/>
    <property type="match status" value="1"/>
</dbReference>
<sequence>MAAGEIQEEFVLNNVDDNTDGSVGNRLDFISREFWLGKTKWETVDPTSIPKDCYGAFVIDPNGRFYRYWANIICFWSMYSSFFTPVEFGFFRGLPNHLMNLESIQIIFFVDVIIQFFVAYRDRHTYKMVYDRKSIAIRYAKRSFALDLLGCIPWDAIYKVTGRREAVRCLIWIRLYRARKVEEFFQKMEKDIRINYLFTRIVKLITVELYCTHTAACIFYYLATTLPPAKEGSTWIGSLSMGDYKYINFREIDFWRRYITSLYFAIVTMATVGYGDIHAVNTREMIFIMVYISFDMVLGAYLIGNMTALTVKGSNTERFRDKMTDLLRYMNRNKLDKDIRSQIKSHLRLRYESTYTKASVLEDIPVALRSKISQTLYIEIIQQVPLFKGCTDEFLNQIVMKLNEEFFLPGEVILEQGSAVDQVYIVSHGCLEEVAIGEYGSEEFIAELEPHSIFGEVAVLCNIPQPFTVRVCELCRLLRIEKQSLASILQLYFTDNRQILNNLLKEKDTDLRIKQLESDITYFITKQDSELALGVISAAAYHGDLNHLKGLINAGADPCKTDYDGRSALEKDTDLRIKQLESDITYFITKQDSELALGVISAAYHGDLNHLKGLINAGADPCKTDYDGRSALHLAASRGHEDIVKFLMQRGANVNCIDKFGNTPLLEALKSGHDSVAAILVKNGALLNLEDAGCYLCKVVIESNIDFLKRLLENGLDPNSKNYDQRTPLHVAAAEGLHLVAKILIKFGANVLAQDRWGNTPLDEGHRCGSKPLTKILEHAKEEHMGERCVLQRDDSR</sequence>
<dbReference type="Pfam" id="PF00027">
    <property type="entry name" value="cNMP_binding"/>
    <property type="match status" value="1"/>
</dbReference>
<evidence type="ECO:0000256" key="11">
    <source>
        <dbReference type="ARBA" id="ARBA00023043"/>
    </source>
</evidence>
<dbReference type="SMART" id="SM00100">
    <property type="entry name" value="cNMP"/>
    <property type="match status" value="1"/>
</dbReference>
<dbReference type="PANTHER" id="PTHR45743">
    <property type="entry name" value="POTASSIUM CHANNEL AKT1"/>
    <property type="match status" value="1"/>
</dbReference>
<comment type="caution">
    <text evidence="16">Lacks conserved residue(s) required for the propagation of feature annotation.</text>
</comment>
<keyword evidence="5 16" id="KW-0812">Transmembrane</keyword>
<dbReference type="SMART" id="SM00248">
    <property type="entry name" value="ANK"/>
    <property type="match status" value="6"/>
</dbReference>
<keyword evidence="4 16" id="KW-0633">Potassium transport</keyword>
<evidence type="ECO:0000259" key="17">
    <source>
        <dbReference type="PROSITE" id="PS50042"/>
    </source>
</evidence>
<evidence type="ECO:0000256" key="4">
    <source>
        <dbReference type="ARBA" id="ARBA00022538"/>
    </source>
</evidence>